<sequence length="512" mass="58749">MEEAEQIETRPHPVMVFLQALWRTLWQVWIEPFLIFVHLYEPADRTYGRCDVPFSKMELRLHENPDVTVSFYKTMMPNGKDFVWYQVWEDKLAQRSTGRLADMVFCHGTGVHSGTLASHSRRYLDAGYRLIVPDLPSHGYSTGLHVYQARMRGYTDGVRQVIHDVARRDDELQGHKTPKQNRRRTFLLGLSFGGLVATLYPVYYPAASREDTTDMDEIPIDGVIGVGPLIDYNPKDVKVGPFVRLLTVITRFLYAERLELYVPHKKAVDRDPKVYKQLIDSDPRSHRGSFRVGHLFCLRYGIADVQDMTYNFKVPVYIQHGLQDRVVSVQSSVMWLQKVHSTDVTMTVYPVCQHVIYRKAKSEEEDLAGRVCVLEDNVRWMNERCPGSGHIDRGMSFSSDYTTDGEQIQRAPSFSLSSGLMTPSELALNALSQNNEERVADTMQTLSDKLDSIQQNETATSTALPDSGAQLSQRQVRKTMQVSGPNNSVERRIYRENWTLPEEMRPYDLVIQ</sequence>
<keyword evidence="3" id="KW-1133">Transmembrane helix</keyword>
<feature type="transmembrane region" description="Helical" evidence="3">
    <location>
        <begin position="185"/>
        <end position="204"/>
    </location>
</feature>
<dbReference type="InterPro" id="IPR051044">
    <property type="entry name" value="MAG_DAG_Lipase"/>
</dbReference>
<evidence type="ECO:0000313" key="6">
    <source>
        <dbReference type="Proteomes" id="UP000186303"/>
    </source>
</evidence>
<name>A0A1M8A9P3_MALS4</name>
<evidence type="ECO:0000256" key="1">
    <source>
        <dbReference type="ARBA" id="ARBA00047591"/>
    </source>
</evidence>
<keyword evidence="3" id="KW-0812">Transmembrane</keyword>
<comment type="catalytic activity">
    <reaction evidence="2">
        <text>a monoacylglycerol + H2O = glycerol + a fatty acid + H(+)</text>
        <dbReference type="Rhea" id="RHEA:15245"/>
        <dbReference type="ChEBI" id="CHEBI:15377"/>
        <dbReference type="ChEBI" id="CHEBI:15378"/>
        <dbReference type="ChEBI" id="CHEBI:17408"/>
        <dbReference type="ChEBI" id="CHEBI:17754"/>
        <dbReference type="ChEBI" id="CHEBI:28868"/>
    </reaction>
</comment>
<evidence type="ECO:0000259" key="4">
    <source>
        <dbReference type="Pfam" id="PF12146"/>
    </source>
</evidence>
<dbReference type="SUPFAM" id="SSF53474">
    <property type="entry name" value="alpha/beta-Hydrolases"/>
    <property type="match status" value="1"/>
</dbReference>
<dbReference type="STRING" id="1230383.A0A1M8A9P3"/>
<dbReference type="AlphaFoldDB" id="A0A1M8A9P3"/>
<dbReference type="Gene3D" id="3.40.50.1820">
    <property type="entry name" value="alpha/beta hydrolase"/>
    <property type="match status" value="1"/>
</dbReference>
<dbReference type="Pfam" id="PF12146">
    <property type="entry name" value="Hydrolase_4"/>
    <property type="match status" value="1"/>
</dbReference>
<comment type="catalytic activity">
    <reaction evidence="1">
        <text>a diacylglycerol + H2O = a monoacylglycerol + a fatty acid + H(+)</text>
        <dbReference type="Rhea" id="RHEA:32731"/>
        <dbReference type="ChEBI" id="CHEBI:15377"/>
        <dbReference type="ChEBI" id="CHEBI:15378"/>
        <dbReference type="ChEBI" id="CHEBI:17408"/>
        <dbReference type="ChEBI" id="CHEBI:18035"/>
        <dbReference type="ChEBI" id="CHEBI:28868"/>
    </reaction>
</comment>
<protein>
    <submittedName>
        <fullName evidence="5">Similar to S.cerevisiae protein YJU3 (Monoglyceride lipase (MGL))</fullName>
    </submittedName>
</protein>
<keyword evidence="6" id="KW-1185">Reference proteome</keyword>
<evidence type="ECO:0000256" key="2">
    <source>
        <dbReference type="ARBA" id="ARBA00048461"/>
    </source>
</evidence>
<feature type="domain" description="Serine aminopeptidase S33" evidence="4">
    <location>
        <begin position="103"/>
        <end position="356"/>
    </location>
</feature>
<accession>A0A1M8A9P3</accession>
<keyword evidence="3" id="KW-0472">Membrane</keyword>
<dbReference type="Proteomes" id="UP000186303">
    <property type="component" value="Chromosome 5"/>
</dbReference>
<proteinExistence type="predicted"/>
<organism evidence="5 6">
    <name type="scientific">Malassezia sympodialis (strain ATCC 42132)</name>
    <name type="common">Atopic eczema-associated yeast</name>
    <dbReference type="NCBI Taxonomy" id="1230383"/>
    <lineage>
        <taxon>Eukaryota</taxon>
        <taxon>Fungi</taxon>
        <taxon>Dikarya</taxon>
        <taxon>Basidiomycota</taxon>
        <taxon>Ustilaginomycotina</taxon>
        <taxon>Malasseziomycetes</taxon>
        <taxon>Malasseziales</taxon>
        <taxon>Malasseziaceae</taxon>
        <taxon>Malassezia</taxon>
    </lineage>
</organism>
<dbReference type="OMA" id="YEVYPIC"/>
<evidence type="ECO:0000313" key="5">
    <source>
        <dbReference type="EMBL" id="SHO79073.1"/>
    </source>
</evidence>
<dbReference type="VEuPathDB" id="FungiDB:MSYG_3422"/>
<gene>
    <name evidence="5" type="ORF">MSYG_3422</name>
</gene>
<reference evidence="6" key="1">
    <citation type="journal article" date="2017" name="Nucleic Acids Res.">
        <title>Proteogenomics produces comprehensive and highly accurate protein-coding gene annotation in a complete genome assembly of Malassezia sympodialis.</title>
        <authorList>
            <person name="Zhu Y."/>
            <person name="Engstroem P.G."/>
            <person name="Tellgren-Roth C."/>
            <person name="Baudo C.D."/>
            <person name="Kennell J.C."/>
            <person name="Sun S."/>
            <person name="Billmyre R.B."/>
            <person name="Schroeder M.S."/>
            <person name="Andersson A."/>
            <person name="Holm T."/>
            <person name="Sigurgeirsson B."/>
            <person name="Wu G."/>
            <person name="Sankaranarayanan S.R."/>
            <person name="Siddharthan R."/>
            <person name="Sanyal K."/>
            <person name="Lundeberg J."/>
            <person name="Nystedt B."/>
            <person name="Boekhout T."/>
            <person name="Dawson T.L. Jr."/>
            <person name="Heitman J."/>
            <person name="Scheynius A."/>
            <person name="Lehtioe J."/>
        </authorList>
    </citation>
    <scope>NUCLEOTIDE SEQUENCE [LARGE SCALE GENOMIC DNA]</scope>
    <source>
        <strain evidence="6">ATCC 42132</strain>
    </source>
</reference>
<dbReference type="EMBL" id="LT671825">
    <property type="protein sequence ID" value="SHO79073.1"/>
    <property type="molecule type" value="Genomic_DNA"/>
</dbReference>
<dbReference type="InterPro" id="IPR029058">
    <property type="entry name" value="AB_hydrolase_fold"/>
</dbReference>
<evidence type="ECO:0000256" key="3">
    <source>
        <dbReference type="SAM" id="Phobius"/>
    </source>
</evidence>
<dbReference type="PANTHER" id="PTHR11614">
    <property type="entry name" value="PHOSPHOLIPASE-RELATED"/>
    <property type="match status" value="1"/>
</dbReference>
<dbReference type="InterPro" id="IPR022742">
    <property type="entry name" value="Hydrolase_4"/>
</dbReference>
<dbReference type="OrthoDB" id="10249433at2759"/>